<feature type="transmembrane region" description="Helical" evidence="1">
    <location>
        <begin position="20"/>
        <end position="43"/>
    </location>
</feature>
<dbReference type="PATRIC" id="fig|1194972.3.peg.2883"/>
<protein>
    <recommendedName>
        <fullName evidence="4">Lumazine-binding protein</fullName>
    </recommendedName>
</protein>
<dbReference type="EMBL" id="ALQA01000028">
    <property type="protein sequence ID" value="EJZ08719.1"/>
    <property type="molecule type" value="Genomic_DNA"/>
</dbReference>
<sequence>MTRPGGADGTDGAESTGSAVAPFLGALAIIVAVVIGIWLINLFSGDGLTDEQQIARAASGQNDALQRSDYGAFISYTCAEQVADEAKILDSQRESMENRGGRYVDRVAGVAVDGDRATADITYYFESDKDAKETVQMAFVREGGSWKVCSPGPS</sequence>
<reference evidence="2 3" key="1">
    <citation type="journal article" date="2012" name="J. Bacteriol.">
        <title>Complete Genome Sequence of Mycobacterium vaccae Type Strain ATCC 25954.</title>
        <authorList>
            <person name="Ho Y.S."/>
            <person name="Adroub S.A."/>
            <person name="Abadi M."/>
            <person name="Al Alwan B."/>
            <person name="Alkhateeb R."/>
            <person name="Gao G."/>
            <person name="Ragab A."/>
            <person name="Ali S."/>
            <person name="van Soolingen D."/>
            <person name="Bitter W."/>
            <person name="Pain A."/>
            <person name="Abdallah A.M."/>
        </authorList>
    </citation>
    <scope>NUCLEOTIDE SEQUENCE [LARGE SCALE GENOMIC DNA]</scope>
    <source>
        <strain evidence="2 3">ATCC 25954</strain>
    </source>
</reference>
<keyword evidence="1" id="KW-0812">Transmembrane</keyword>
<comment type="caution">
    <text evidence="2">The sequence shown here is derived from an EMBL/GenBank/DDBJ whole genome shotgun (WGS) entry which is preliminary data.</text>
</comment>
<keyword evidence="1" id="KW-1133">Transmembrane helix</keyword>
<keyword evidence="1" id="KW-0472">Membrane</keyword>
<accession>K0VCA9</accession>
<evidence type="ECO:0000313" key="3">
    <source>
        <dbReference type="Proteomes" id="UP000006072"/>
    </source>
</evidence>
<dbReference type="InterPro" id="IPR032710">
    <property type="entry name" value="NTF2-like_dom_sf"/>
</dbReference>
<dbReference type="AlphaFoldDB" id="K0VCA9"/>
<keyword evidence="3" id="KW-1185">Reference proteome</keyword>
<organism evidence="2 3">
    <name type="scientific">Mycolicibacterium vaccae ATCC 25954</name>
    <dbReference type="NCBI Taxonomy" id="1194972"/>
    <lineage>
        <taxon>Bacteria</taxon>
        <taxon>Bacillati</taxon>
        <taxon>Actinomycetota</taxon>
        <taxon>Actinomycetes</taxon>
        <taxon>Mycobacteriales</taxon>
        <taxon>Mycobacteriaceae</taxon>
        <taxon>Mycolicibacterium</taxon>
    </lineage>
</organism>
<evidence type="ECO:0008006" key="4">
    <source>
        <dbReference type="Google" id="ProtNLM"/>
    </source>
</evidence>
<dbReference type="SUPFAM" id="SSF54427">
    <property type="entry name" value="NTF2-like"/>
    <property type="match status" value="1"/>
</dbReference>
<dbReference type="eggNOG" id="ENOG5031M1H">
    <property type="taxonomic scope" value="Bacteria"/>
</dbReference>
<proteinExistence type="predicted"/>
<dbReference type="Proteomes" id="UP000006072">
    <property type="component" value="Unassembled WGS sequence"/>
</dbReference>
<evidence type="ECO:0000313" key="2">
    <source>
        <dbReference type="EMBL" id="EJZ08719.1"/>
    </source>
</evidence>
<dbReference type="HOGENOM" id="CLU_119944_0_0_11"/>
<name>K0VCA9_MYCVA</name>
<dbReference type="RefSeq" id="WP_003932895.1">
    <property type="nucleotide sequence ID" value="NZ_JH814697.1"/>
</dbReference>
<gene>
    <name evidence="2" type="ORF">MVAC_14453</name>
</gene>
<evidence type="ECO:0000256" key="1">
    <source>
        <dbReference type="SAM" id="Phobius"/>
    </source>
</evidence>